<accession>A0A126ZV62</accession>
<sequence>MGITAYSVAVPDELSFTSRRPAVLGGLLALDPTALDTARGVAEALEAFADFDAYSAAMRAFLVDRCAQLISEEPLEGRDGQPARLNGDIAHAVAVSEVALLQGTSEAAAARTVNFSQALVGRHPAVHEALLSGDLTEAHARIIVEQASTLPQTAAELFGIEALGRLRTRKGHRRTPSELRRNVLALRERLHPESITRRRTHAETDRGVWLRSEDDGMCTLTALLPAEIGMAAFHRIDVIANSAHKAEGEYRTTPQLRADAFARALLEAGGTTERPALATHGAGPSPVAVPSPEGLADLLRPEIVVHIPAAVLLGASDDAAELEGYGVVDAHTARGLAAAAPTWQRLWTDSEGVPVKLGRTAYRPPDSLRRFIRYRDGACRVPGCMRAARRAEIDHTVEWQDGGSTDADNLALLCPKHHALKSLALFTLGRRASGDLVWTTLLGFGHPSEPSDRDHILGPRSADLPVRPGELSQPSGPPLPPEPGHRPPPEQRPEEPPPF</sequence>
<dbReference type="InterPro" id="IPR003615">
    <property type="entry name" value="HNH_nuc"/>
</dbReference>
<dbReference type="KEGG" id="satk:SA2016_0330"/>
<organism evidence="4 5">
    <name type="scientific">Sinomonas atrocyanea</name>
    <dbReference type="NCBI Taxonomy" id="37927"/>
    <lineage>
        <taxon>Bacteria</taxon>
        <taxon>Bacillati</taxon>
        <taxon>Actinomycetota</taxon>
        <taxon>Actinomycetes</taxon>
        <taxon>Micrococcales</taxon>
        <taxon>Micrococcaceae</taxon>
        <taxon>Sinomonas</taxon>
    </lineage>
</organism>
<evidence type="ECO:0000256" key="1">
    <source>
        <dbReference type="ARBA" id="ARBA00023450"/>
    </source>
</evidence>
<evidence type="ECO:0000313" key="4">
    <source>
        <dbReference type="EMBL" id="AMM31030.1"/>
    </source>
</evidence>
<evidence type="ECO:0000313" key="5">
    <source>
        <dbReference type="Proteomes" id="UP000070134"/>
    </source>
</evidence>
<proteinExistence type="inferred from homology"/>
<dbReference type="CDD" id="cd00085">
    <property type="entry name" value="HNHc"/>
    <property type="match status" value="1"/>
</dbReference>
<feature type="region of interest" description="Disordered" evidence="2">
    <location>
        <begin position="448"/>
        <end position="499"/>
    </location>
</feature>
<evidence type="ECO:0000256" key="2">
    <source>
        <dbReference type="SAM" id="MobiDB-lite"/>
    </source>
</evidence>
<keyword evidence="4" id="KW-0540">Nuclease</keyword>
<dbReference type="AlphaFoldDB" id="A0A126ZV62"/>
<comment type="similarity">
    <text evidence="1">Belongs to the Rv1128c/1148c/1588c/1702c/1945/3466 family.</text>
</comment>
<dbReference type="Pfam" id="PF01844">
    <property type="entry name" value="HNH"/>
    <property type="match status" value="1"/>
</dbReference>
<feature type="domain" description="HNH nuclease" evidence="3">
    <location>
        <begin position="367"/>
        <end position="419"/>
    </location>
</feature>
<dbReference type="InterPro" id="IPR002711">
    <property type="entry name" value="HNH"/>
</dbReference>
<dbReference type="Proteomes" id="UP000070134">
    <property type="component" value="Chromosome"/>
</dbReference>
<dbReference type="GO" id="GO:0004519">
    <property type="term" value="F:endonuclease activity"/>
    <property type="evidence" value="ECO:0007669"/>
    <property type="project" value="UniProtKB-KW"/>
</dbReference>
<evidence type="ECO:0000259" key="3">
    <source>
        <dbReference type="SMART" id="SM00507"/>
    </source>
</evidence>
<keyword evidence="5" id="KW-1185">Reference proteome</keyword>
<keyword evidence="4" id="KW-0378">Hydrolase</keyword>
<dbReference type="SMART" id="SM00507">
    <property type="entry name" value="HNHc"/>
    <property type="match status" value="1"/>
</dbReference>
<protein>
    <submittedName>
        <fullName evidence="4">HNH endonuclease</fullName>
    </submittedName>
</protein>
<dbReference type="STRING" id="37927.SA2016_0330"/>
<feature type="compositionally biased region" description="Basic and acidic residues" evidence="2">
    <location>
        <begin position="483"/>
        <end position="499"/>
    </location>
</feature>
<name>A0A126ZV62_9MICC</name>
<dbReference type="Gene3D" id="1.10.30.50">
    <property type="match status" value="1"/>
</dbReference>
<reference evidence="4 5" key="1">
    <citation type="submission" date="2016-02" db="EMBL/GenBank/DDBJ databases">
        <title>Complete genome of Sinomonas atrocyanea KCTC 3377.</title>
        <authorList>
            <person name="Kim K.M."/>
        </authorList>
    </citation>
    <scope>NUCLEOTIDE SEQUENCE [LARGE SCALE GENOMIC DNA]</scope>
    <source>
        <strain evidence="4 5">KCTC 3377</strain>
    </source>
</reference>
<dbReference type="EMBL" id="CP014518">
    <property type="protein sequence ID" value="AMM31030.1"/>
    <property type="molecule type" value="Genomic_DNA"/>
</dbReference>
<keyword evidence="4" id="KW-0255">Endonuclease</keyword>
<dbReference type="Pfam" id="PF02720">
    <property type="entry name" value="DUF222"/>
    <property type="match status" value="1"/>
</dbReference>
<dbReference type="OrthoDB" id="5197219at2"/>
<dbReference type="InterPro" id="IPR003870">
    <property type="entry name" value="DUF222"/>
</dbReference>
<dbReference type="GO" id="GO:0008270">
    <property type="term" value="F:zinc ion binding"/>
    <property type="evidence" value="ECO:0007669"/>
    <property type="project" value="InterPro"/>
</dbReference>
<dbReference type="RefSeq" id="WP_141305567.1">
    <property type="nucleotide sequence ID" value="NZ_BJMO01000031.1"/>
</dbReference>
<gene>
    <name evidence="4" type="ORF">SA2016_0330</name>
</gene>
<dbReference type="GO" id="GO:0003676">
    <property type="term" value="F:nucleic acid binding"/>
    <property type="evidence" value="ECO:0007669"/>
    <property type="project" value="InterPro"/>
</dbReference>